<evidence type="ECO:0000259" key="6">
    <source>
        <dbReference type="Pfam" id="PF07393"/>
    </source>
</evidence>
<keyword evidence="3" id="KW-0268">Exocytosis</keyword>
<dbReference type="PANTHER" id="PTHR12100:SF0">
    <property type="entry name" value="EXOCYST COMPLEX COMPONENT 5"/>
    <property type="match status" value="1"/>
</dbReference>
<feature type="domain" description="Exocyst complex component Sec10-like alpha-helical bundle" evidence="6">
    <location>
        <begin position="177"/>
        <end position="821"/>
    </location>
</feature>
<dbReference type="EMBL" id="OZ004260">
    <property type="protein sequence ID" value="CAK7921817.1"/>
    <property type="molecule type" value="Genomic_DNA"/>
</dbReference>
<dbReference type="Gene3D" id="1.20.58.1970">
    <property type="match status" value="1"/>
</dbReference>
<dbReference type="InterPro" id="IPR048627">
    <property type="entry name" value="Sec10_HB"/>
</dbReference>
<accession>A0ABP0ELA4</accession>
<feature type="coiled-coil region" evidence="5">
    <location>
        <begin position="64"/>
        <end position="91"/>
    </location>
</feature>
<dbReference type="InterPro" id="IPR048625">
    <property type="entry name" value="Sec10_N"/>
</dbReference>
<evidence type="ECO:0000256" key="2">
    <source>
        <dbReference type="ARBA" id="ARBA00022448"/>
    </source>
</evidence>
<evidence type="ECO:0000259" key="7">
    <source>
        <dbReference type="Pfam" id="PF20667"/>
    </source>
</evidence>
<dbReference type="InterPro" id="IPR009976">
    <property type="entry name" value="Sec10-like"/>
</dbReference>
<proteinExistence type="inferred from homology"/>
<keyword evidence="9" id="KW-1185">Reference proteome</keyword>
<comment type="similarity">
    <text evidence="1">Belongs to the SEC10 family.</text>
</comment>
<dbReference type="Pfam" id="PF20667">
    <property type="entry name" value="Sec10_N"/>
    <property type="match status" value="1"/>
</dbReference>
<gene>
    <name evidence="8" type="primary">SEC10</name>
    <name evidence="8" type="ORF">CAAN4_H18646</name>
</gene>
<evidence type="ECO:0000256" key="5">
    <source>
        <dbReference type="SAM" id="Coils"/>
    </source>
</evidence>
<dbReference type="Pfam" id="PF07393">
    <property type="entry name" value="Sec10_HB"/>
    <property type="match status" value="1"/>
</dbReference>
<keyword evidence="2" id="KW-0813">Transport</keyword>
<evidence type="ECO:0000313" key="8">
    <source>
        <dbReference type="EMBL" id="CAK7921817.1"/>
    </source>
</evidence>
<organism evidence="8 9">
    <name type="scientific">[Candida] anglica</name>
    <dbReference type="NCBI Taxonomy" id="148631"/>
    <lineage>
        <taxon>Eukaryota</taxon>
        <taxon>Fungi</taxon>
        <taxon>Dikarya</taxon>
        <taxon>Ascomycota</taxon>
        <taxon>Saccharomycotina</taxon>
        <taxon>Pichiomycetes</taxon>
        <taxon>Debaryomycetaceae</taxon>
        <taxon>Kurtzmaniella</taxon>
    </lineage>
</organism>
<reference evidence="8 9" key="1">
    <citation type="submission" date="2024-01" db="EMBL/GenBank/DDBJ databases">
        <authorList>
            <consortium name="Genoscope - CEA"/>
            <person name="William W."/>
        </authorList>
    </citation>
    <scope>NUCLEOTIDE SEQUENCE [LARGE SCALE GENOMIC DNA]</scope>
    <source>
        <strain evidence="8 9">29B2s-10</strain>
    </source>
</reference>
<dbReference type="PANTHER" id="PTHR12100">
    <property type="entry name" value="SEC10"/>
    <property type="match status" value="1"/>
</dbReference>
<evidence type="ECO:0000256" key="4">
    <source>
        <dbReference type="ARBA" id="ARBA00023054"/>
    </source>
</evidence>
<protein>
    <submittedName>
        <fullName evidence="8">Exocyst complex component Sec10p</fullName>
    </submittedName>
</protein>
<sequence length="825" mass="95580">MSFSLYDLDEDIRKLLNLDNFLGGHTVNDFIEELSKDHFLKGAEVNKLEYLDPKPYIRTFESTLRELKRLNEDGETRKRHVEREVEEYELKHSENVIALSSKVDRITESFTNLDSKISSVTTKIDPLGRSLNKITNSRDRSTETIFLIRAYHGFYTKERYEPLEKLKSSNIYEDRVKCAKTIVDLLTLAKKIASPELAKANHCVNVIEKFSETFEKELLIKFDVYFEDDQFDKMREIASILHQFNGGATVVQLFVNKHDFMLDSDNTEDSTMLDNEAIWTKLSDPSFGENAKDESTEQLLNRLRMAIKAQARIVQQVFEDPTPVLKIFIQRIYAQIIQNKISALLQYSLSVGTLAHVRILHSLYVLVGDFTREVKEFLQTNDLNQDDELGSILDQCNYDLFIEYTSETTYFSREKKNLEETIYDIVQKYTSFHETQLAAKSLTTKLENLDNIEYNSEKLKRDQNSGRPLSEGVQDRFSFHFSERKRLSQFTNFMKTKLSEKTPPRSSQDLFNDREYVEKYSKLNIGIVEVVVKSAIESIARVLELTPNKAPDFSLEILEILLFDFGKLYIGASLEVAFEGAKQENLHSRSGTVQTFSLSYLQSFGVTSEVLYLISSCIKKIILPCAVNSPNVRKRMYNLTNSYVSRCETSLNLITTESLEMVANRIAFLLLKQRKKDFVMDTITEEDTEACEEVALFLNEIYEKIVNHLNNANLRNYLIKIGMNFLNQLLEHYKKFPVNSTGGIILTKDVIRYQSIIDEWKISELSEQFQLLKEIANLFTVHPDLINSLVTEGQLANLKPYTIRQYVSKRTDFNPSYIERFFSLK</sequence>
<evidence type="ECO:0000256" key="3">
    <source>
        <dbReference type="ARBA" id="ARBA00022483"/>
    </source>
</evidence>
<evidence type="ECO:0000256" key="1">
    <source>
        <dbReference type="ARBA" id="ARBA00006572"/>
    </source>
</evidence>
<name>A0ABP0ELA4_9ASCO</name>
<feature type="domain" description="Exocyst complex component Sec10 N-terminal" evidence="7">
    <location>
        <begin position="53"/>
        <end position="167"/>
    </location>
</feature>
<keyword evidence="4 5" id="KW-0175">Coiled coil</keyword>
<dbReference type="Proteomes" id="UP001497600">
    <property type="component" value="Chromosome H"/>
</dbReference>
<evidence type="ECO:0000313" key="9">
    <source>
        <dbReference type="Proteomes" id="UP001497600"/>
    </source>
</evidence>